<proteinExistence type="predicted"/>
<name>A0A1B0BYL6_9MUSC</name>
<keyword evidence="3" id="KW-1185">Reference proteome</keyword>
<reference evidence="2" key="2">
    <citation type="submission" date="2020-05" db="UniProtKB">
        <authorList>
            <consortium name="EnsemblMetazoa"/>
        </authorList>
    </citation>
    <scope>IDENTIFICATION</scope>
    <source>
        <strain evidence="2">IAEA</strain>
    </source>
</reference>
<dbReference type="Proteomes" id="UP000092460">
    <property type="component" value="Unassembled WGS sequence"/>
</dbReference>
<keyword evidence="1" id="KW-0472">Membrane</keyword>
<protein>
    <submittedName>
        <fullName evidence="2">Uncharacterized protein</fullName>
    </submittedName>
</protein>
<organism evidence="2 3">
    <name type="scientific">Glossina palpalis gambiensis</name>
    <dbReference type="NCBI Taxonomy" id="67801"/>
    <lineage>
        <taxon>Eukaryota</taxon>
        <taxon>Metazoa</taxon>
        <taxon>Ecdysozoa</taxon>
        <taxon>Arthropoda</taxon>
        <taxon>Hexapoda</taxon>
        <taxon>Insecta</taxon>
        <taxon>Pterygota</taxon>
        <taxon>Neoptera</taxon>
        <taxon>Endopterygota</taxon>
        <taxon>Diptera</taxon>
        <taxon>Brachycera</taxon>
        <taxon>Muscomorpha</taxon>
        <taxon>Hippoboscoidea</taxon>
        <taxon>Glossinidae</taxon>
        <taxon>Glossina</taxon>
    </lineage>
</organism>
<dbReference type="VEuPathDB" id="VectorBase:GPPI044353"/>
<sequence>MFTNINADKKEGEKTTPATLMNNFTYVFLFSVIVISIDYSDDNQISIMLIPINNSHQLASNRLSPKQRDRAVQILCRENPDGIKNTLSKNPNQRDRAIKIEKKTEEHVKIPPNTKTANCNVNLH</sequence>
<dbReference type="EnsemblMetazoa" id="GPPI044353-RA">
    <property type="protein sequence ID" value="GPPI044353-PA"/>
    <property type="gene ID" value="GPPI044353"/>
</dbReference>
<dbReference type="EMBL" id="JXJN01022688">
    <property type="status" value="NOT_ANNOTATED_CDS"/>
    <property type="molecule type" value="Genomic_DNA"/>
</dbReference>
<keyword evidence="1" id="KW-1133">Transmembrane helix</keyword>
<evidence type="ECO:0000256" key="1">
    <source>
        <dbReference type="SAM" id="Phobius"/>
    </source>
</evidence>
<evidence type="ECO:0000313" key="2">
    <source>
        <dbReference type="EnsemblMetazoa" id="GPPI044353-PA"/>
    </source>
</evidence>
<dbReference type="AlphaFoldDB" id="A0A1B0BYL6"/>
<reference evidence="3" key="1">
    <citation type="submission" date="2015-01" db="EMBL/GenBank/DDBJ databases">
        <authorList>
            <person name="Aksoy S."/>
            <person name="Warren W."/>
            <person name="Wilson R.K."/>
        </authorList>
    </citation>
    <scope>NUCLEOTIDE SEQUENCE [LARGE SCALE GENOMIC DNA]</scope>
    <source>
        <strain evidence="3">IAEA</strain>
    </source>
</reference>
<accession>A0A1B0BYL6</accession>
<keyword evidence="1" id="KW-0812">Transmembrane</keyword>
<feature type="transmembrane region" description="Helical" evidence="1">
    <location>
        <begin position="20"/>
        <end position="39"/>
    </location>
</feature>
<dbReference type="EMBL" id="JXJN01022689">
    <property type="status" value="NOT_ANNOTATED_CDS"/>
    <property type="molecule type" value="Genomic_DNA"/>
</dbReference>
<evidence type="ECO:0000313" key="3">
    <source>
        <dbReference type="Proteomes" id="UP000092460"/>
    </source>
</evidence>